<keyword evidence="2 4" id="KW-0442">Lipid degradation</keyword>
<dbReference type="InterPro" id="IPR050301">
    <property type="entry name" value="NTE"/>
</dbReference>
<comment type="caution">
    <text evidence="4">Lacks conserved residue(s) required for the propagation of feature annotation.</text>
</comment>
<evidence type="ECO:0000259" key="5">
    <source>
        <dbReference type="PROSITE" id="PS51635"/>
    </source>
</evidence>
<evidence type="ECO:0000256" key="2">
    <source>
        <dbReference type="ARBA" id="ARBA00022963"/>
    </source>
</evidence>
<evidence type="ECO:0000256" key="3">
    <source>
        <dbReference type="ARBA" id="ARBA00023098"/>
    </source>
</evidence>
<organism evidence="6 7">
    <name type="scientific">Micromonospora vinacea</name>
    <dbReference type="NCBI Taxonomy" id="709878"/>
    <lineage>
        <taxon>Bacteria</taxon>
        <taxon>Bacillati</taxon>
        <taxon>Actinomycetota</taxon>
        <taxon>Actinomycetes</taxon>
        <taxon>Micromonosporales</taxon>
        <taxon>Micromonosporaceae</taxon>
        <taxon>Micromonospora</taxon>
    </lineage>
</organism>
<evidence type="ECO:0000256" key="1">
    <source>
        <dbReference type="ARBA" id="ARBA00022801"/>
    </source>
</evidence>
<feature type="domain" description="PNPLA" evidence="5">
    <location>
        <begin position="10"/>
        <end position="201"/>
    </location>
</feature>
<dbReference type="Proteomes" id="UP000631791">
    <property type="component" value="Unassembled WGS sequence"/>
</dbReference>
<sequence>MTDDARPVWVLGGGGVAGIAWEVGILAGLADKGVTVTPGAVLIGTSSGAVVGAQIASGTPLAELFERQRGGVAHETSPALRLLDLLRLARAQLFARSPEQAARRLGRLALAARIDDPSRQRRIAEARLPDHVWRDDADLRIVVVDTETGASRTFTRHDGVPLVDAVAASCAMPISAAPVAINGHRYMDGGMRSTLNLDLAPGNGPVIALAPSTAAIGPWARIDKQRAALGAGRRVELLLRDHASKQAQGTSVMDRSVVPALVAAARDQGRREASRVAAALAEPTPGQKTRG</sequence>
<accession>A0ABS0JZR6</accession>
<reference evidence="6 7" key="1">
    <citation type="submission" date="2020-11" db="EMBL/GenBank/DDBJ databases">
        <title>Sequencing the genomes of 1000 actinobacteria strains.</title>
        <authorList>
            <person name="Klenk H.-P."/>
        </authorList>
    </citation>
    <scope>NUCLEOTIDE SEQUENCE [LARGE SCALE GENOMIC DNA]</scope>
    <source>
        <strain evidence="6 7">DSM 101695</strain>
    </source>
</reference>
<protein>
    <submittedName>
        <fullName evidence="6">NTE family protein</fullName>
    </submittedName>
</protein>
<feature type="short sequence motif" description="DGA/G" evidence="4">
    <location>
        <begin position="188"/>
        <end position="190"/>
    </location>
</feature>
<proteinExistence type="predicted"/>
<comment type="caution">
    <text evidence="6">The sequence shown here is derived from an EMBL/GenBank/DDBJ whole genome shotgun (WGS) entry which is preliminary data.</text>
</comment>
<feature type="short sequence motif" description="GXSXG" evidence="4">
    <location>
        <begin position="44"/>
        <end position="48"/>
    </location>
</feature>
<gene>
    <name evidence="6" type="ORF">IW249_002270</name>
</gene>
<dbReference type="PANTHER" id="PTHR14226:SF57">
    <property type="entry name" value="BLR7027 PROTEIN"/>
    <property type="match status" value="1"/>
</dbReference>
<dbReference type="SUPFAM" id="SSF52151">
    <property type="entry name" value="FabD/lysophospholipase-like"/>
    <property type="match status" value="1"/>
</dbReference>
<dbReference type="Gene3D" id="3.40.1090.10">
    <property type="entry name" value="Cytosolic phospholipase A2 catalytic domain"/>
    <property type="match status" value="2"/>
</dbReference>
<dbReference type="Pfam" id="PF01734">
    <property type="entry name" value="Patatin"/>
    <property type="match status" value="1"/>
</dbReference>
<feature type="active site" description="Nucleophile" evidence="4">
    <location>
        <position position="46"/>
    </location>
</feature>
<evidence type="ECO:0000313" key="6">
    <source>
        <dbReference type="EMBL" id="MBG6101856.1"/>
    </source>
</evidence>
<dbReference type="InterPro" id="IPR002641">
    <property type="entry name" value="PNPLA_dom"/>
</dbReference>
<dbReference type="PROSITE" id="PS51635">
    <property type="entry name" value="PNPLA"/>
    <property type="match status" value="1"/>
</dbReference>
<feature type="active site" description="Proton acceptor" evidence="4">
    <location>
        <position position="188"/>
    </location>
</feature>
<keyword evidence="3 4" id="KW-0443">Lipid metabolism</keyword>
<dbReference type="PANTHER" id="PTHR14226">
    <property type="entry name" value="NEUROPATHY TARGET ESTERASE/SWISS CHEESE D.MELANOGASTER"/>
    <property type="match status" value="1"/>
</dbReference>
<dbReference type="EMBL" id="JADOTY010000001">
    <property type="protein sequence ID" value="MBG6101856.1"/>
    <property type="molecule type" value="Genomic_DNA"/>
</dbReference>
<evidence type="ECO:0000256" key="4">
    <source>
        <dbReference type="PROSITE-ProRule" id="PRU01161"/>
    </source>
</evidence>
<dbReference type="RefSeq" id="WP_196920710.1">
    <property type="nucleotide sequence ID" value="NZ_JADOTY010000001.1"/>
</dbReference>
<dbReference type="InterPro" id="IPR016035">
    <property type="entry name" value="Acyl_Trfase/lysoPLipase"/>
</dbReference>
<keyword evidence="7" id="KW-1185">Reference proteome</keyword>
<name>A0ABS0JZR6_9ACTN</name>
<evidence type="ECO:0000313" key="7">
    <source>
        <dbReference type="Proteomes" id="UP000631791"/>
    </source>
</evidence>
<keyword evidence="1 4" id="KW-0378">Hydrolase</keyword>